<keyword evidence="10" id="KW-0963">Cytoplasm</keyword>
<sequence length="1499" mass="157456">MSADDQNHAILNLTDQEKRAFSFLFAQADSDSLGVVTGERAVAFFERTKVSPDVLGAIWQIADTENRGLLTKPGFCMVLRLIGHYQAGKEPSTEMAFKSGPIPKFEGLQIPGVGPAAGPASPTSGGFPANALQPQLSGQGPTRVPLLDAQKVQQYSSLFDRAGAQNGVLDGGAAKTIFERAGLPNEALGKIWNLSDRQQRGALDQTEFIVAMHLLTSMKTRAMTALPNTLPAGLYDAAARRGPAPPANRGSFASGGVPRQFTGGPAGVPPRTQSPLARSPVAFSTPPTVSAQATGAPWLVAGQEKAKYDQFFNNIDKAGRGILTGEQAVSFFSDSRLPEDTLATIWDLADINSEGQLNKDEFAVAMYLIKQQRAPNPPPLPAFLPPALVPPSMRQQTQQAQSTAPAFDNANNTTMPKSAADDLFGLDEPSPPQQTQPLQAAAFQAQPALQSQGTGASTSRDPFGGSVPSSPSSPQQHFQPQPPQANSMFKPFTPTSAFGASLTQQHTGGSVSSSQRGFQPQQPAQPSQLHTTTAAEDDLLGDNDTHAEESSKISNDTTELANMSSQIGNLRSQMETTQTKKTTTQADLTATQNQKRDLELRLQQFRAQYETEVRTVKELETQLMASRDSTKKLGQEIAMLEGTYQDLQTQHNTVSQQLQADQSENASLKQRIGELNAEVARLKPEIEKMKLDARQQKGLVSINKKQMTTNEGERDRLQSERGDLEREAAEQKEAARNAPQEPETHHGQDAAFGAAGVGAAGAAAFGAYETVKDRLPGGENVKSPSASSTLSSTNPFFRKASEGLVSPPAVASPSGGGPTPSAFDALFGPSAAFSPSGQAASRTGTPPATSFVGRSIPASNLVSEPAAANMTGSVQSVSSRGEPTPSATPPLSEQAKDSPIAGLDSIPPPPPENRQFTPSQLPVVGLPDRPKAASEASSTRVMPPASRAGGFETPRELEPAEPQFNATESAMQQAEHLPGAFPDESEVAEEAHNAPREQVMPATAQQGPSQHDFDDAFAGFGGGEKSREGPGQHHDPFAPSEHAVGGTSVAGPPAGRPSEFPPIQNFEPEDEESSDDEDGPQAAHRGFNESFSGAALSSPPPGHGAAELSPTVTREPGVLDPPATTVTDVSEPRPVIQSLKSAASVLPTPGAQASPPTYEQSDEPAHGGPGERAGSGSFPREFGGLLPSREDPTSPPPASDQIMPAVAHEKENSRPAYADYAAPERSATGSSSLYPSTIPQTPSSTDVFVDASSRPMSSVTDAGLATTHQAPRNAFDDFDDFDDLAEAKEDKPGSDFDFGGFGGNTRGSVDEFNPAFDSPAASMTNTMTSSQQTPRADGYSGFQSTSGSGAGPFDGVAHSSTNGLGQTSSIQNTPQNVQHDWDAIFSGLDDNKNIDTSLPGASTSVAPAEDPWSTGPSTNGTGAASVVTSTPAPTSLPTLSAKPKDKAAEIGRALTPGTEHDDPFLKQLTGMGYPRTQALNALEMYDYDINKAVEHLSAS</sequence>
<evidence type="ECO:0000256" key="2">
    <source>
        <dbReference type="ARBA" id="ARBA00004134"/>
    </source>
</evidence>
<evidence type="ECO:0000313" key="17">
    <source>
        <dbReference type="Proteomes" id="UP001274830"/>
    </source>
</evidence>
<dbReference type="GO" id="GO:0005509">
    <property type="term" value="F:calcium ion binding"/>
    <property type="evidence" value="ECO:0007669"/>
    <property type="project" value="InterPro"/>
</dbReference>
<feature type="compositionally biased region" description="Basic and acidic residues" evidence="12">
    <location>
        <begin position="711"/>
        <end position="735"/>
    </location>
</feature>
<dbReference type="SMART" id="SM00054">
    <property type="entry name" value="EFh"/>
    <property type="match status" value="3"/>
</dbReference>
<feature type="region of interest" description="Disordered" evidence="12">
    <location>
        <begin position="1324"/>
        <end position="1350"/>
    </location>
</feature>
<dbReference type="Pfam" id="PF12763">
    <property type="entry name" value="EH"/>
    <property type="match status" value="3"/>
</dbReference>
<feature type="compositionally biased region" description="Low complexity" evidence="12">
    <location>
        <begin position="395"/>
        <end position="404"/>
    </location>
</feature>
<keyword evidence="17" id="KW-1185">Reference proteome</keyword>
<dbReference type="SUPFAM" id="SSF47473">
    <property type="entry name" value="EF-hand"/>
    <property type="match status" value="3"/>
</dbReference>
<feature type="domain" description="UBA" evidence="13">
    <location>
        <begin position="1459"/>
        <end position="1499"/>
    </location>
</feature>
<reference evidence="16" key="1">
    <citation type="submission" date="2023-07" db="EMBL/GenBank/DDBJ databases">
        <title>Black Yeasts Isolated from many extreme environments.</title>
        <authorList>
            <person name="Coleine C."/>
            <person name="Stajich J.E."/>
            <person name="Selbmann L."/>
        </authorList>
    </citation>
    <scope>NUCLEOTIDE SEQUENCE</scope>
    <source>
        <strain evidence="16">CCFEE 5485</strain>
    </source>
</reference>
<dbReference type="GO" id="GO:0030479">
    <property type="term" value="C:actin cortical patch"/>
    <property type="evidence" value="ECO:0007669"/>
    <property type="project" value="UniProtKB-SubCell"/>
</dbReference>
<comment type="function">
    <text evidence="11">Component of the PAN1 actin cytoskeleton-regulatory complex required for the internalization of endosomes during actin-coupled endocytosis. The complex links the site of endocytosis to the cell membrane-associated actin cytoskeleton. Mediates uptake of external molecules and vacuolar degradation of plasma membrane proteins. Plays a role in the proper organization of the cell membrane-associated actin cytoskeleton and promotes its destabilization.</text>
</comment>
<dbReference type="SUPFAM" id="SSF46934">
    <property type="entry name" value="UBA-like"/>
    <property type="match status" value="1"/>
</dbReference>
<gene>
    <name evidence="16" type="ORF">LTR78_009233</name>
</gene>
<feature type="compositionally biased region" description="Polar residues" evidence="12">
    <location>
        <begin position="870"/>
        <end position="881"/>
    </location>
</feature>
<dbReference type="EMBL" id="JAUTXT010000049">
    <property type="protein sequence ID" value="KAK3670955.1"/>
    <property type="molecule type" value="Genomic_DNA"/>
</dbReference>
<name>A0AAE0TPT3_9PEZI</name>
<dbReference type="PROSITE" id="PS50031">
    <property type="entry name" value="EH"/>
    <property type="match status" value="3"/>
</dbReference>
<feature type="domain" description="EH" evidence="14">
    <location>
        <begin position="304"/>
        <end position="395"/>
    </location>
</feature>
<feature type="compositionally biased region" description="Polar residues" evidence="12">
    <location>
        <begin position="833"/>
        <end position="848"/>
    </location>
</feature>
<dbReference type="InterPro" id="IPR018247">
    <property type="entry name" value="EF_Hand_1_Ca_BS"/>
</dbReference>
<dbReference type="InterPro" id="IPR011992">
    <property type="entry name" value="EF-hand-dom_pair"/>
</dbReference>
<comment type="subcellular location">
    <subcellularLocation>
        <location evidence="3">Cell membrane</location>
        <topology evidence="3">Peripheral membrane protein</topology>
        <orientation evidence="3">Cytoplasmic side</orientation>
    </subcellularLocation>
    <subcellularLocation>
        <location evidence="2">Cytoplasm</location>
        <location evidence="2">Cytoskeleton</location>
        <location evidence="2">Actin patch</location>
    </subcellularLocation>
    <subcellularLocation>
        <location evidence="1">Endosome membrane</location>
        <topology evidence="1">Peripheral membrane protein</topology>
        <orientation evidence="1">Cytoplasmic side</orientation>
    </subcellularLocation>
</comment>
<dbReference type="Gene3D" id="1.10.8.10">
    <property type="entry name" value="DNA helicase RuvA subunit, C-terminal domain"/>
    <property type="match status" value="1"/>
</dbReference>
<dbReference type="PANTHER" id="PTHR11216:SF170">
    <property type="entry name" value="DYNAMIN ASSOCIATED PROTEIN 160, ISOFORM D"/>
    <property type="match status" value="1"/>
</dbReference>
<keyword evidence="9" id="KW-0009">Actin-binding</keyword>
<feature type="compositionally biased region" description="Acidic residues" evidence="12">
    <location>
        <begin position="1067"/>
        <end position="1079"/>
    </location>
</feature>
<evidence type="ECO:0000313" key="16">
    <source>
        <dbReference type="EMBL" id="KAK3670955.1"/>
    </source>
</evidence>
<feature type="domain" description="EH" evidence="14">
    <location>
        <begin position="17"/>
        <end position="103"/>
    </location>
</feature>
<keyword evidence="10" id="KW-0206">Cytoskeleton</keyword>
<feature type="compositionally biased region" description="Polar residues" evidence="12">
    <location>
        <begin position="552"/>
        <end position="562"/>
    </location>
</feature>
<feature type="compositionally biased region" description="Low complexity" evidence="12">
    <location>
        <begin position="783"/>
        <end position="792"/>
    </location>
</feature>
<feature type="compositionally biased region" description="Polar residues" evidence="12">
    <location>
        <begin position="493"/>
        <end position="534"/>
    </location>
</feature>
<dbReference type="PROSITE" id="PS50222">
    <property type="entry name" value="EF_HAND_2"/>
    <property type="match status" value="1"/>
</dbReference>
<dbReference type="CDD" id="cd14270">
    <property type="entry name" value="UBA"/>
    <property type="match status" value="1"/>
</dbReference>
<evidence type="ECO:0000256" key="11">
    <source>
        <dbReference type="ARBA" id="ARBA00025194"/>
    </source>
</evidence>
<keyword evidence="5" id="KW-0254">Endocytosis</keyword>
<dbReference type="GO" id="GO:0010008">
    <property type="term" value="C:endosome membrane"/>
    <property type="evidence" value="ECO:0007669"/>
    <property type="project" value="UniProtKB-SubCell"/>
</dbReference>
<feature type="compositionally biased region" description="Low complexity" evidence="12">
    <location>
        <begin position="1423"/>
        <end position="1441"/>
    </location>
</feature>
<dbReference type="InterPro" id="IPR015940">
    <property type="entry name" value="UBA"/>
</dbReference>
<dbReference type="InterPro" id="IPR000261">
    <property type="entry name" value="EH_dom"/>
</dbReference>
<evidence type="ECO:0000256" key="9">
    <source>
        <dbReference type="ARBA" id="ARBA00023203"/>
    </source>
</evidence>
<feature type="region of interest" description="Disordered" evidence="12">
    <location>
        <begin position="774"/>
        <end position="1259"/>
    </location>
</feature>
<evidence type="ECO:0000256" key="8">
    <source>
        <dbReference type="ARBA" id="ARBA00023054"/>
    </source>
</evidence>
<evidence type="ECO:0000259" key="14">
    <source>
        <dbReference type="PROSITE" id="PS50031"/>
    </source>
</evidence>
<evidence type="ECO:0000256" key="4">
    <source>
        <dbReference type="ARBA" id="ARBA00011159"/>
    </source>
</evidence>
<accession>A0AAE0TPT3</accession>
<feature type="region of interest" description="Disordered" evidence="12">
    <location>
        <begin position="1395"/>
        <end position="1445"/>
    </location>
</feature>
<feature type="compositionally biased region" description="Polar residues" evidence="12">
    <location>
        <begin position="1227"/>
        <end position="1246"/>
    </location>
</feature>
<dbReference type="GO" id="GO:0005886">
    <property type="term" value="C:plasma membrane"/>
    <property type="evidence" value="ECO:0007669"/>
    <property type="project" value="UniProtKB-SubCell"/>
</dbReference>
<feature type="compositionally biased region" description="Low complexity" evidence="12">
    <location>
        <begin position="462"/>
        <end position="479"/>
    </location>
</feature>
<feature type="domain" description="EF-hand" evidence="15">
    <location>
        <begin position="337"/>
        <end position="372"/>
    </location>
</feature>
<evidence type="ECO:0000259" key="15">
    <source>
        <dbReference type="PROSITE" id="PS50222"/>
    </source>
</evidence>
<proteinExistence type="predicted"/>
<feature type="compositionally biased region" description="Low complexity" evidence="12">
    <location>
        <begin position="435"/>
        <end position="452"/>
    </location>
</feature>
<evidence type="ECO:0000259" key="13">
    <source>
        <dbReference type="PROSITE" id="PS50030"/>
    </source>
</evidence>
<feature type="domain" description="EH" evidence="14">
    <location>
        <begin position="151"/>
        <end position="241"/>
    </location>
</feature>
<evidence type="ECO:0000256" key="12">
    <source>
        <dbReference type="SAM" id="MobiDB-lite"/>
    </source>
</evidence>
<dbReference type="SMART" id="SM00027">
    <property type="entry name" value="EH"/>
    <property type="match status" value="3"/>
</dbReference>
<dbReference type="Gene3D" id="1.10.238.10">
    <property type="entry name" value="EF-hand"/>
    <property type="match status" value="3"/>
</dbReference>
<feature type="compositionally biased region" description="Low complexity" evidence="12">
    <location>
        <begin position="1324"/>
        <end position="1334"/>
    </location>
</feature>
<feature type="compositionally biased region" description="Basic and acidic residues" evidence="12">
    <location>
        <begin position="1024"/>
        <end position="1036"/>
    </location>
</feature>
<dbReference type="Proteomes" id="UP001274830">
    <property type="component" value="Unassembled WGS sequence"/>
</dbReference>
<dbReference type="PANTHER" id="PTHR11216">
    <property type="entry name" value="EH DOMAIN"/>
    <property type="match status" value="1"/>
</dbReference>
<evidence type="ECO:0000256" key="1">
    <source>
        <dbReference type="ARBA" id="ARBA00004125"/>
    </source>
</evidence>
<dbReference type="GO" id="GO:0006897">
    <property type="term" value="P:endocytosis"/>
    <property type="evidence" value="ECO:0007669"/>
    <property type="project" value="UniProtKB-KW"/>
</dbReference>
<feature type="region of interest" description="Disordered" evidence="12">
    <location>
        <begin position="242"/>
        <end position="288"/>
    </location>
</feature>
<comment type="subunit">
    <text evidence="4">Component of the PAN1 actin cytoskeleton-regulatory complex.</text>
</comment>
<dbReference type="GO" id="GO:0003779">
    <property type="term" value="F:actin binding"/>
    <property type="evidence" value="ECO:0007669"/>
    <property type="project" value="UniProtKB-KW"/>
</dbReference>
<feature type="compositionally biased region" description="Polar residues" evidence="12">
    <location>
        <begin position="1395"/>
        <end position="1405"/>
    </location>
</feature>
<evidence type="ECO:0000256" key="7">
    <source>
        <dbReference type="ARBA" id="ARBA00022837"/>
    </source>
</evidence>
<dbReference type="PROSITE" id="PS00018">
    <property type="entry name" value="EF_HAND_1"/>
    <property type="match status" value="1"/>
</dbReference>
<protein>
    <submittedName>
        <fullName evidence="16">Uncharacterized protein</fullName>
    </submittedName>
</protein>
<evidence type="ECO:0000256" key="10">
    <source>
        <dbReference type="ARBA" id="ARBA00023212"/>
    </source>
</evidence>
<dbReference type="InterPro" id="IPR009060">
    <property type="entry name" value="UBA-like_sf"/>
</dbReference>
<keyword evidence="7" id="KW-0106">Calcium</keyword>
<dbReference type="GO" id="GO:0016197">
    <property type="term" value="P:endosomal transport"/>
    <property type="evidence" value="ECO:0007669"/>
    <property type="project" value="TreeGrafter"/>
</dbReference>
<feature type="region of interest" description="Disordered" evidence="12">
    <location>
        <begin position="387"/>
        <end position="562"/>
    </location>
</feature>
<dbReference type="PROSITE" id="PS50030">
    <property type="entry name" value="UBA"/>
    <property type="match status" value="1"/>
</dbReference>
<comment type="caution">
    <text evidence="16">The sequence shown here is derived from an EMBL/GenBank/DDBJ whole genome shotgun (WGS) entry which is preliminary data.</text>
</comment>
<keyword evidence="8" id="KW-0175">Coiled coil</keyword>
<feature type="region of interest" description="Disordered" evidence="12">
    <location>
        <begin position="697"/>
        <end position="753"/>
    </location>
</feature>
<dbReference type="InterPro" id="IPR002048">
    <property type="entry name" value="EF_hand_dom"/>
</dbReference>
<evidence type="ECO:0000256" key="3">
    <source>
        <dbReference type="ARBA" id="ARBA00004413"/>
    </source>
</evidence>
<organism evidence="16 17">
    <name type="scientific">Recurvomyces mirabilis</name>
    <dbReference type="NCBI Taxonomy" id="574656"/>
    <lineage>
        <taxon>Eukaryota</taxon>
        <taxon>Fungi</taxon>
        <taxon>Dikarya</taxon>
        <taxon>Ascomycota</taxon>
        <taxon>Pezizomycotina</taxon>
        <taxon>Dothideomycetes</taxon>
        <taxon>Dothideomycetidae</taxon>
        <taxon>Mycosphaerellales</taxon>
        <taxon>Teratosphaeriaceae</taxon>
        <taxon>Recurvomyces</taxon>
    </lineage>
</organism>
<evidence type="ECO:0000256" key="6">
    <source>
        <dbReference type="ARBA" id="ARBA00022753"/>
    </source>
</evidence>
<dbReference type="Gene3D" id="1.10.287.1490">
    <property type="match status" value="1"/>
</dbReference>
<evidence type="ECO:0000256" key="5">
    <source>
        <dbReference type="ARBA" id="ARBA00022583"/>
    </source>
</evidence>
<keyword evidence="6" id="KW-0967">Endosome</keyword>
<dbReference type="CDD" id="cd00052">
    <property type="entry name" value="EH"/>
    <property type="match status" value="3"/>
</dbReference>